<protein>
    <submittedName>
        <fullName evidence="1">Uncharacterized protein</fullName>
    </submittedName>
</protein>
<evidence type="ECO:0000313" key="2">
    <source>
        <dbReference type="Proteomes" id="UP001732700"/>
    </source>
</evidence>
<keyword evidence="2" id="KW-1185">Reference proteome</keyword>
<name>A0ACD5WY58_AVESA</name>
<accession>A0ACD5WY58</accession>
<sequence length="1433" mass="160556">MAAMGPLGGDPYALRCVSDLPPPFRPVFGFRYFNSLQSECFPVCFLSDVNMVVSAPTGSGKTVLFELCILRLLSRFLTSESRFSLVKGTLKTIYVAPMKALVQEKMRDWKAKLGSLGINCLEMTGDSEFYNKVIHDSDLILTTPEKFDSMSRNGIRDGGLGFFSDIALVLIDEVHLLNDPRGASLEAVVSRIKMLSRLGHMRSAPLANVRFIAVSATISNAEDIAEWLLAPPEGTKRFGEEMRPVKLTTKVFGYAAAKNDFLFERRLQSFIFDILMQHSRGKSALVFCSTRKGAQEAAHCISQTVGSLGYSNPFMKSMQQYERLREASLTCIDKQLQSCIVHGVGFHNGGLCSKDRSLVEGLFLKGDLQILCTTNTLAQGINLPAHTVVIKSTQFFNKEKGSYVEYERSMVLQMCGRAGRPPFDDTGTVVVMTRRETVHLYENLLSGCEMIESQLLPCAVEHLNAEIVQLTVSEITLAIEWLKCSYLYIRIKKNPEHYGIKRGIPHDLLEKQMRDICVEKIHELSEYGLIWTDEDGFLLKPLEPGRLMTKFYLKFDTMKLIVKASACCSLEDLLHIICRSAEISWIQLRRNEKKTLNDINTDKEGRLRFHVLTENGKKKKRIMTREDKIFVLANDCLTGDPLMHDLSVNQETNSICSSGCRIAKCMKEYFIYKKSYRSAINSMLLGKCLDQKLWESSPFLLKQLPGIGIVTAKALKTAGVDSFESLAAADARKLESATGRNYPFGNHIKDSLSSLPPKIDIQIEDAGNKQGKSTIIVTLSRQSQAVRSSKQNYADMVVGSEEDNTILFYEKIRAREFSSPYSIKLFVPCPQGARVTLKADLIFEEHVGIDIHKKHVISREDDLHVTNLPSDLCLVSSRTTQVHIGRSPLSKEVCVIEDDDGVAPDKADNIPGMRKFNNLASLEVPSFDLLLEEDNGDIQDVSFYEPVEAECKGATRNTIFDHIRKKSRDFPTLVLSESMDSSYEPLILKKMKTSRDQFDLDQGSLYANEVSPMDSEHSEVTVSPTNTAEKCRRILSRSSDKSHPLFAEKIDSPFEKSKNLSRSPYEISLQFPGRRDSPSEKSKILSRIANENSLQFAARRDSLSEKTKVARTTPDENIGQFASKMDRLSDKSKILIRAPLDSTLQFAERMDGLSEKTKVVWRTPDENNCQFAGRRDSPSEKSKILIRPPHDNTLLCAGRRDSLSEKSKILSRIANENSLHFAARKNSLSEKTKVARTTPDENSGQFAGKMDSLSEKSKILIRTPLENTLQFADRMDNLSEKTKVAWTIPDENNCQFAGRRESPSEKSKILIRPPHDNTLLCAGRRDSSSEKSKVLSRTSDENCLKSAGKLDGSSEKSNVLSTTPDVNFLQFAGRNSAEEKNKLCFGSPLPDFQAMQCTKQVPASVQPLRIQEYCEDILASSKGGIFKSVFSFL</sequence>
<organism evidence="1 2">
    <name type="scientific">Avena sativa</name>
    <name type="common">Oat</name>
    <dbReference type="NCBI Taxonomy" id="4498"/>
    <lineage>
        <taxon>Eukaryota</taxon>
        <taxon>Viridiplantae</taxon>
        <taxon>Streptophyta</taxon>
        <taxon>Embryophyta</taxon>
        <taxon>Tracheophyta</taxon>
        <taxon>Spermatophyta</taxon>
        <taxon>Magnoliopsida</taxon>
        <taxon>Liliopsida</taxon>
        <taxon>Poales</taxon>
        <taxon>Poaceae</taxon>
        <taxon>BOP clade</taxon>
        <taxon>Pooideae</taxon>
        <taxon>Poodae</taxon>
        <taxon>Poeae</taxon>
        <taxon>Poeae Chloroplast Group 1 (Aveneae type)</taxon>
        <taxon>Aveninae</taxon>
        <taxon>Avena</taxon>
    </lineage>
</organism>
<dbReference type="EnsemblPlants" id="AVESA.00010b.r2.4CG1316870.1">
    <property type="protein sequence ID" value="AVESA.00010b.r2.4CG1316870.1.CDS"/>
    <property type="gene ID" value="AVESA.00010b.r2.4CG1316870"/>
</dbReference>
<dbReference type="Proteomes" id="UP001732700">
    <property type="component" value="Chromosome 4C"/>
</dbReference>
<evidence type="ECO:0000313" key="1">
    <source>
        <dbReference type="EnsemblPlants" id="AVESA.00010b.r2.4CG1316870.1.CDS"/>
    </source>
</evidence>
<reference evidence="1" key="2">
    <citation type="submission" date="2025-09" db="UniProtKB">
        <authorList>
            <consortium name="EnsemblPlants"/>
        </authorList>
    </citation>
    <scope>IDENTIFICATION</scope>
</reference>
<proteinExistence type="predicted"/>
<reference evidence="1" key="1">
    <citation type="submission" date="2021-05" db="EMBL/GenBank/DDBJ databases">
        <authorList>
            <person name="Scholz U."/>
            <person name="Mascher M."/>
            <person name="Fiebig A."/>
        </authorList>
    </citation>
    <scope>NUCLEOTIDE SEQUENCE [LARGE SCALE GENOMIC DNA]</scope>
</reference>